<dbReference type="InterPro" id="IPR003844">
    <property type="entry name" value="UPF0060"/>
</dbReference>
<name>A0A5K1A5I1_9MAGN</name>
<evidence type="ECO:0000256" key="2">
    <source>
        <dbReference type="ARBA" id="ARBA00022475"/>
    </source>
</evidence>
<dbReference type="HAMAP" id="MF_00010">
    <property type="entry name" value="UPF0060"/>
    <property type="match status" value="1"/>
</dbReference>
<evidence type="ECO:0000313" key="7">
    <source>
        <dbReference type="EMBL" id="VVV96803.1"/>
    </source>
</evidence>
<reference evidence="7" key="1">
    <citation type="submission" date="2019-09" db="EMBL/GenBank/DDBJ databases">
        <authorList>
            <person name="Zhang L."/>
        </authorList>
    </citation>
    <scope>NUCLEOTIDE SEQUENCE</scope>
</reference>
<dbReference type="EMBL" id="LR721780">
    <property type="protein sequence ID" value="VVV96803.1"/>
    <property type="molecule type" value="Genomic_DNA"/>
</dbReference>
<comment type="subcellular location">
    <subcellularLocation>
        <location evidence="1">Membrane</location>
        <topology evidence="1">Multi-pass membrane protein</topology>
    </subcellularLocation>
</comment>
<accession>A0A5K1A5I1</accession>
<feature type="transmembrane region" description="Helical" evidence="6">
    <location>
        <begin position="113"/>
        <end position="129"/>
    </location>
</feature>
<dbReference type="AlphaFoldDB" id="A0A5K1A5I1"/>
<evidence type="ECO:0000256" key="5">
    <source>
        <dbReference type="ARBA" id="ARBA00023136"/>
    </source>
</evidence>
<keyword evidence="3 6" id="KW-0812">Transmembrane</keyword>
<feature type="transmembrane region" description="Helical" evidence="6">
    <location>
        <begin position="82"/>
        <end position="101"/>
    </location>
</feature>
<dbReference type="PANTHER" id="PTHR36116:SF1">
    <property type="entry name" value="UPF0060 MEMBRANE PROTEIN YNFA"/>
    <property type="match status" value="1"/>
</dbReference>
<keyword evidence="4 6" id="KW-1133">Transmembrane helix</keyword>
<dbReference type="SUPFAM" id="SSF103481">
    <property type="entry name" value="Multidrug resistance efflux transporter EmrE"/>
    <property type="match status" value="1"/>
</dbReference>
<feature type="transmembrane region" description="Helical" evidence="6">
    <location>
        <begin position="141"/>
        <end position="158"/>
    </location>
</feature>
<proteinExistence type="inferred from homology"/>
<dbReference type="Gramene" id="NC2G0001550.1">
    <property type="protein sequence ID" value="NC2G0001550.1:cds"/>
    <property type="gene ID" value="NC2G0001550"/>
</dbReference>
<dbReference type="GO" id="GO:0005886">
    <property type="term" value="C:plasma membrane"/>
    <property type="evidence" value="ECO:0007669"/>
    <property type="project" value="TreeGrafter"/>
</dbReference>
<dbReference type="InterPro" id="IPR037185">
    <property type="entry name" value="EmrE-like"/>
</dbReference>
<protein>
    <submittedName>
        <fullName evidence="7">Uncharacterized protein</fullName>
    </submittedName>
</protein>
<feature type="transmembrane region" description="Helical" evidence="6">
    <location>
        <begin position="54"/>
        <end position="76"/>
    </location>
</feature>
<sequence>MDGQPQGETKIKKKITLKYLRLTQAPTERGIYLKKRGEERVKGREKMGYDVGRLMVAVCLFVGAGVCEIGGGWLVWKWRREGWGWGSLAAGFLLLLLYGVVPTFQAQPFGRTYAAYGGFFIALSLLWGWAFDSFLPDRWDLLGSALALLGVSLVMFAPRRSGAQTQMNLLQ</sequence>
<keyword evidence="5 6" id="KW-0472">Membrane</keyword>
<dbReference type="Pfam" id="PF02694">
    <property type="entry name" value="UPF0060"/>
    <property type="match status" value="1"/>
</dbReference>
<organism evidence="7">
    <name type="scientific">Nymphaea colorata</name>
    <name type="common">pocket water lily</name>
    <dbReference type="NCBI Taxonomy" id="210225"/>
    <lineage>
        <taxon>Eukaryota</taxon>
        <taxon>Viridiplantae</taxon>
        <taxon>Streptophyta</taxon>
        <taxon>Embryophyta</taxon>
        <taxon>Tracheophyta</taxon>
        <taxon>Spermatophyta</taxon>
        <taxon>Magnoliopsida</taxon>
        <taxon>Nymphaeales</taxon>
        <taxon>Nymphaeaceae</taxon>
        <taxon>Nymphaea</taxon>
    </lineage>
</organism>
<evidence type="ECO:0000256" key="1">
    <source>
        <dbReference type="ARBA" id="ARBA00004141"/>
    </source>
</evidence>
<keyword evidence="2" id="KW-1003">Cell membrane</keyword>
<gene>
    <name evidence="7" type="ORF">NYM_LOCUS11418</name>
</gene>
<evidence type="ECO:0000256" key="6">
    <source>
        <dbReference type="SAM" id="Phobius"/>
    </source>
</evidence>
<evidence type="ECO:0000256" key="3">
    <source>
        <dbReference type="ARBA" id="ARBA00022692"/>
    </source>
</evidence>
<dbReference type="NCBIfam" id="NF002586">
    <property type="entry name" value="PRK02237.1"/>
    <property type="match status" value="1"/>
</dbReference>
<dbReference type="PANTHER" id="PTHR36116">
    <property type="entry name" value="UPF0060 MEMBRANE PROTEIN YNFA"/>
    <property type="match status" value="1"/>
</dbReference>
<evidence type="ECO:0000256" key="4">
    <source>
        <dbReference type="ARBA" id="ARBA00022989"/>
    </source>
</evidence>